<keyword evidence="4" id="KW-0503">Monooxygenase</keyword>
<evidence type="ECO:0000259" key="3">
    <source>
        <dbReference type="Pfam" id="PF01494"/>
    </source>
</evidence>
<accession>A0ABS6V142</accession>
<sequence>MDATDCVVVGGGPGGAVLAYLLARAGRRVTLLEARSDFARRFRGDSLAPPVMDWLDALGLADDVLARPHATADAFTWHTPTTAYRIADYSTASTRFPHYVLLPQPEFLGLLTERAAAYPGFRLEMSARVNELVEEDGRVRGVRYRAADGQTRELRAPLVVGADGRFSQVRRMGGFDTEELGAGLDILWFEVPRRDGDPPLSGLDYFAVPGAAIVALGQGATWQLGYIIPTGTVAQAREAGVEPVVALARDRMPWLGDRLDALTAFTDLTLLNVRITRLPSWYRPGLLLLGDAAHVISPVGGNGINIAIADAADAGNTLAPLLAGPRPASRGSSAPESPDPASLDSACREFAVRRRAVSDAEQLSQVRAERGSLDRMERGDPRPVWPLRLAASVPAISRTLGKRTASAIAIPPPTADVLGAPAAR</sequence>
<evidence type="ECO:0000313" key="4">
    <source>
        <dbReference type="EMBL" id="MBW0138248.1"/>
    </source>
</evidence>
<gene>
    <name evidence="4" type="ORF">I4I81_28865</name>
</gene>
<dbReference type="PANTHER" id="PTHR43476:SF5">
    <property type="entry name" value="FAD-DEPENDENT MONOOXYGENASE"/>
    <property type="match status" value="1"/>
</dbReference>
<evidence type="ECO:0000256" key="2">
    <source>
        <dbReference type="SAM" id="MobiDB-lite"/>
    </source>
</evidence>
<proteinExistence type="predicted"/>
<dbReference type="PANTHER" id="PTHR43476">
    <property type="entry name" value="3-(3-HYDROXY-PHENYL)PROPIONATE/3-HYDROXYCINNAMIC ACID HYDROXYLASE"/>
    <property type="match status" value="1"/>
</dbReference>
<keyword evidence="1" id="KW-0560">Oxidoreductase</keyword>
<comment type="caution">
    <text evidence="4">The sequence shown here is derived from an EMBL/GenBank/DDBJ whole genome shotgun (WGS) entry which is preliminary data.</text>
</comment>
<dbReference type="Proteomes" id="UP000694287">
    <property type="component" value="Unassembled WGS sequence"/>
</dbReference>
<feature type="domain" description="FAD-binding" evidence="3">
    <location>
        <begin position="4"/>
        <end position="328"/>
    </location>
</feature>
<dbReference type="EMBL" id="JADQDK010000001">
    <property type="protein sequence ID" value="MBW0138248.1"/>
    <property type="molecule type" value="Genomic_DNA"/>
</dbReference>
<dbReference type="InterPro" id="IPR050631">
    <property type="entry name" value="PheA/TfdB_FAD_monoxygenase"/>
</dbReference>
<dbReference type="InterPro" id="IPR002938">
    <property type="entry name" value="FAD-bd"/>
</dbReference>
<reference evidence="4 5" key="1">
    <citation type="submission" date="2020-11" db="EMBL/GenBank/DDBJ databases">
        <title>Pseudonocardia abyssalis sp. nov. and Pseudonocardia oceani sp. nov., description and phylogenomic analysis of two novel actinomycetes isolated from the deep Southern Ocean.</title>
        <authorList>
            <person name="Parra J."/>
        </authorList>
    </citation>
    <scope>NUCLEOTIDE SEQUENCE [LARGE SCALE GENOMIC DNA]</scope>
    <source>
        <strain evidence="4 5">KRD-168</strain>
    </source>
</reference>
<keyword evidence="5" id="KW-1185">Reference proteome</keyword>
<evidence type="ECO:0000256" key="1">
    <source>
        <dbReference type="ARBA" id="ARBA00023002"/>
    </source>
</evidence>
<feature type="region of interest" description="Disordered" evidence="2">
    <location>
        <begin position="322"/>
        <end position="343"/>
    </location>
</feature>
<protein>
    <submittedName>
        <fullName evidence="4">FAD-dependent monooxygenase</fullName>
    </submittedName>
</protein>
<organism evidence="4 5">
    <name type="scientific">Pseudonocardia abyssalis</name>
    <dbReference type="NCBI Taxonomy" id="2792008"/>
    <lineage>
        <taxon>Bacteria</taxon>
        <taxon>Bacillati</taxon>
        <taxon>Actinomycetota</taxon>
        <taxon>Actinomycetes</taxon>
        <taxon>Pseudonocardiales</taxon>
        <taxon>Pseudonocardiaceae</taxon>
        <taxon>Pseudonocardia</taxon>
    </lineage>
</organism>
<dbReference type="GO" id="GO:0004497">
    <property type="term" value="F:monooxygenase activity"/>
    <property type="evidence" value="ECO:0007669"/>
    <property type="project" value="UniProtKB-KW"/>
</dbReference>
<evidence type="ECO:0000313" key="5">
    <source>
        <dbReference type="Proteomes" id="UP000694287"/>
    </source>
</evidence>
<name>A0ABS6V142_9PSEU</name>
<dbReference type="Pfam" id="PF01494">
    <property type="entry name" value="FAD_binding_3"/>
    <property type="match status" value="1"/>
</dbReference>
<dbReference type="RefSeq" id="WP_218616475.1">
    <property type="nucleotide sequence ID" value="NZ_JADQDK010000001.1"/>
</dbReference>